<dbReference type="InterPro" id="IPR013785">
    <property type="entry name" value="Aldolase_TIM"/>
</dbReference>
<dbReference type="STRING" id="112901.SAMN04488500_11183"/>
<keyword evidence="7" id="KW-0408">Iron</keyword>
<dbReference type="GO" id="GO:0051539">
    <property type="term" value="F:4 iron, 4 sulfur cluster binding"/>
    <property type="evidence" value="ECO:0007669"/>
    <property type="project" value="UniProtKB-KW"/>
</dbReference>
<keyword evidence="12" id="KW-0456">Lyase</keyword>
<dbReference type="GO" id="GO:0046872">
    <property type="term" value="F:metal ion binding"/>
    <property type="evidence" value="ECO:0007669"/>
    <property type="project" value="UniProtKB-KW"/>
</dbReference>
<name>A0A1W2CNY2_9FIRM</name>
<evidence type="ECO:0000313" key="13">
    <source>
        <dbReference type="Proteomes" id="UP000192738"/>
    </source>
</evidence>
<keyword evidence="5" id="KW-0479">Metal-binding</keyword>
<evidence type="ECO:0000259" key="10">
    <source>
        <dbReference type="PROSITE" id="PS51379"/>
    </source>
</evidence>
<evidence type="ECO:0000259" key="11">
    <source>
        <dbReference type="PROSITE" id="PS51918"/>
    </source>
</evidence>
<keyword evidence="6" id="KW-0560">Oxidoreductase</keyword>
<evidence type="ECO:0000256" key="9">
    <source>
        <dbReference type="ARBA" id="ARBA00047365"/>
    </source>
</evidence>
<dbReference type="PANTHER" id="PTHR30352:SF4">
    <property type="entry name" value="PYRUVATE FORMATE-LYASE 2-ACTIVATING ENZYME"/>
    <property type="match status" value="1"/>
</dbReference>
<dbReference type="Proteomes" id="UP000192738">
    <property type="component" value="Unassembled WGS sequence"/>
</dbReference>
<dbReference type="SUPFAM" id="SSF54862">
    <property type="entry name" value="4Fe-4S ferredoxins"/>
    <property type="match status" value="1"/>
</dbReference>
<comment type="similarity">
    <text evidence="2">Belongs to the organic radical-activating enzymes family.</text>
</comment>
<protein>
    <submittedName>
        <fullName evidence="12">Pyruvate formate lyase activating enzyme</fullName>
    </submittedName>
</protein>
<dbReference type="PROSITE" id="PS51379">
    <property type="entry name" value="4FE4S_FER_2"/>
    <property type="match status" value="2"/>
</dbReference>
<comment type="catalytic activity">
    <reaction evidence="9">
        <text>glycyl-[protein] + reduced [flavodoxin] + S-adenosyl-L-methionine = glycin-2-yl radical-[protein] + semiquinone [flavodoxin] + 5'-deoxyadenosine + L-methionine + H(+)</text>
        <dbReference type="Rhea" id="RHEA:61976"/>
        <dbReference type="Rhea" id="RHEA-COMP:10622"/>
        <dbReference type="Rhea" id="RHEA-COMP:14480"/>
        <dbReference type="Rhea" id="RHEA-COMP:15993"/>
        <dbReference type="Rhea" id="RHEA-COMP:15994"/>
        <dbReference type="ChEBI" id="CHEBI:15378"/>
        <dbReference type="ChEBI" id="CHEBI:17319"/>
        <dbReference type="ChEBI" id="CHEBI:29947"/>
        <dbReference type="ChEBI" id="CHEBI:32722"/>
        <dbReference type="ChEBI" id="CHEBI:57618"/>
        <dbReference type="ChEBI" id="CHEBI:57844"/>
        <dbReference type="ChEBI" id="CHEBI:59789"/>
        <dbReference type="ChEBI" id="CHEBI:140311"/>
    </reaction>
</comment>
<feature type="domain" description="Radical SAM core" evidence="11">
    <location>
        <begin position="14"/>
        <end position="300"/>
    </location>
</feature>
<dbReference type="Pfam" id="PF04055">
    <property type="entry name" value="Radical_SAM"/>
    <property type="match status" value="1"/>
</dbReference>
<keyword evidence="12" id="KW-0670">Pyruvate</keyword>
<evidence type="ECO:0000256" key="8">
    <source>
        <dbReference type="ARBA" id="ARBA00023014"/>
    </source>
</evidence>
<evidence type="ECO:0000256" key="2">
    <source>
        <dbReference type="ARBA" id="ARBA00009777"/>
    </source>
</evidence>
<dbReference type="NCBIfam" id="TIGR02494">
    <property type="entry name" value="PFLE_PFLC"/>
    <property type="match status" value="1"/>
</dbReference>
<dbReference type="RefSeq" id="WP_176215515.1">
    <property type="nucleotide sequence ID" value="NZ_CP155572.1"/>
</dbReference>
<dbReference type="InterPro" id="IPR001989">
    <property type="entry name" value="Radical_activat_CS"/>
</dbReference>
<dbReference type="AlphaFoldDB" id="A0A1W2CNY2"/>
<reference evidence="12 13" key="1">
    <citation type="submission" date="2017-04" db="EMBL/GenBank/DDBJ databases">
        <authorList>
            <person name="Afonso C.L."/>
            <person name="Miller P.J."/>
            <person name="Scott M.A."/>
            <person name="Spackman E."/>
            <person name="Goraichik I."/>
            <person name="Dimitrov K.M."/>
            <person name="Suarez D.L."/>
            <person name="Swayne D.E."/>
        </authorList>
    </citation>
    <scope>NUCLEOTIDE SEQUENCE [LARGE SCALE GENOMIC DNA]</scope>
    <source>
        <strain evidence="12 13">DSM 5090</strain>
    </source>
</reference>
<keyword evidence="3" id="KW-0004">4Fe-4S</keyword>
<dbReference type="InterPro" id="IPR058240">
    <property type="entry name" value="rSAM_sf"/>
</dbReference>
<keyword evidence="8" id="KW-0411">Iron-sulfur</keyword>
<keyword evidence="4" id="KW-0949">S-adenosyl-L-methionine</keyword>
<dbReference type="CDD" id="cd01335">
    <property type="entry name" value="Radical_SAM"/>
    <property type="match status" value="1"/>
</dbReference>
<proteinExistence type="inferred from homology"/>
<dbReference type="SFLD" id="SFLDG01118">
    <property type="entry name" value="activating_enzymes__group_2"/>
    <property type="match status" value="1"/>
</dbReference>
<dbReference type="InterPro" id="IPR017900">
    <property type="entry name" value="4Fe4S_Fe_S_CS"/>
</dbReference>
<dbReference type="InterPro" id="IPR012839">
    <property type="entry name" value="Organic_radical_activase"/>
</dbReference>
<sequence length="300" mass="33424">MTGVIFDVQRFTVHDGPGIRTAIFMKGCPLRCAWCQNPESVRKQPQITYFPSQCIQCGNCAKACPEKAVRPAGKTLIEKINLTLCNHCGACSLACCSGALQLIGQVTTVDELCDIVMRDAIFYQNSGGGVTFTGGEPTYQPEFLTAMAKRFKQHGLHLVIETCGLFDWESAAEAFSLMDIIYLDIKHANAEKHQQVTGESNFLILENALRMDQLQKPIRIRVPLIPGFNDSLEDFGETVRFAARLNNLERIQILPYHKYGISKYERIGWGYSLPELEPPPKSHVDSLLALAESHKVVCTL</sequence>
<dbReference type="InterPro" id="IPR040074">
    <property type="entry name" value="BssD/PflA/YjjW"/>
</dbReference>
<dbReference type="Gene3D" id="3.20.20.70">
    <property type="entry name" value="Aldolase class I"/>
    <property type="match status" value="1"/>
</dbReference>
<keyword evidence="13" id="KW-1185">Reference proteome</keyword>
<feature type="domain" description="4Fe-4S ferredoxin-type" evidence="10">
    <location>
        <begin position="45"/>
        <end position="74"/>
    </location>
</feature>
<dbReference type="InterPro" id="IPR034457">
    <property type="entry name" value="Organic_radical-activating"/>
</dbReference>
<dbReference type="PROSITE" id="PS00198">
    <property type="entry name" value="4FE4S_FER_1"/>
    <property type="match status" value="1"/>
</dbReference>
<dbReference type="SUPFAM" id="SSF102114">
    <property type="entry name" value="Radical SAM enzymes"/>
    <property type="match status" value="1"/>
</dbReference>
<dbReference type="SFLD" id="SFLDG01066">
    <property type="entry name" value="organic_radical-activating_enz"/>
    <property type="match status" value="1"/>
</dbReference>
<evidence type="ECO:0000313" key="12">
    <source>
        <dbReference type="EMBL" id="SMC86919.1"/>
    </source>
</evidence>
<evidence type="ECO:0000256" key="5">
    <source>
        <dbReference type="ARBA" id="ARBA00022723"/>
    </source>
</evidence>
<evidence type="ECO:0000256" key="3">
    <source>
        <dbReference type="ARBA" id="ARBA00022485"/>
    </source>
</evidence>
<evidence type="ECO:0000256" key="7">
    <source>
        <dbReference type="ARBA" id="ARBA00023004"/>
    </source>
</evidence>
<comment type="cofactor">
    <cofactor evidence="1">
        <name>[4Fe-4S] cluster</name>
        <dbReference type="ChEBI" id="CHEBI:49883"/>
    </cofactor>
</comment>
<dbReference type="PROSITE" id="PS51918">
    <property type="entry name" value="RADICAL_SAM"/>
    <property type="match status" value="1"/>
</dbReference>
<dbReference type="PANTHER" id="PTHR30352">
    <property type="entry name" value="PYRUVATE FORMATE-LYASE-ACTIVATING ENZYME"/>
    <property type="match status" value="1"/>
</dbReference>
<organism evidence="12 13">
    <name type="scientific">Sporomusa malonica</name>
    <dbReference type="NCBI Taxonomy" id="112901"/>
    <lineage>
        <taxon>Bacteria</taxon>
        <taxon>Bacillati</taxon>
        <taxon>Bacillota</taxon>
        <taxon>Negativicutes</taxon>
        <taxon>Selenomonadales</taxon>
        <taxon>Sporomusaceae</taxon>
        <taxon>Sporomusa</taxon>
    </lineage>
</organism>
<accession>A0A1W2CNY2</accession>
<dbReference type="GO" id="GO:0016829">
    <property type="term" value="F:lyase activity"/>
    <property type="evidence" value="ECO:0007669"/>
    <property type="project" value="UniProtKB-KW"/>
</dbReference>
<dbReference type="GO" id="GO:0016491">
    <property type="term" value="F:oxidoreductase activity"/>
    <property type="evidence" value="ECO:0007669"/>
    <property type="project" value="UniProtKB-KW"/>
</dbReference>
<gene>
    <name evidence="12" type="ORF">SAMN04488500_11183</name>
</gene>
<evidence type="ECO:0000256" key="6">
    <source>
        <dbReference type="ARBA" id="ARBA00023002"/>
    </source>
</evidence>
<evidence type="ECO:0000256" key="4">
    <source>
        <dbReference type="ARBA" id="ARBA00022691"/>
    </source>
</evidence>
<dbReference type="InterPro" id="IPR017896">
    <property type="entry name" value="4Fe4S_Fe-S-bd"/>
</dbReference>
<dbReference type="PIRSF" id="PIRSF000371">
    <property type="entry name" value="PFL_act_enz"/>
    <property type="match status" value="1"/>
</dbReference>
<feature type="domain" description="4Fe-4S ferredoxin-type" evidence="10">
    <location>
        <begin position="76"/>
        <end position="105"/>
    </location>
</feature>
<dbReference type="EMBL" id="FWXI01000011">
    <property type="protein sequence ID" value="SMC86919.1"/>
    <property type="molecule type" value="Genomic_DNA"/>
</dbReference>
<dbReference type="Pfam" id="PF13237">
    <property type="entry name" value="Fer4_10"/>
    <property type="match status" value="1"/>
</dbReference>
<dbReference type="PROSITE" id="PS01087">
    <property type="entry name" value="RADICAL_ACTIVATING"/>
    <property type="match status" value="1"/>
</dbReference>
<evidence type="ECO:0000256" key="1">
    <source>
        <dbReference type="ARBA" id="ARBA00001966"/>
    </source>
</evidence>
<dbReference type="SFLD" id="SFLDS00029">
    <property type="entry name" value="Radical_SAM"/>
    <property type="match status" value="1"/>
</dbReference>
<dbReference type="InterPro" id="IPR007197">
    <property type="entry name" value="rSAM"/>
</dbReference>